<feature type="non-terminal residue" evidence="2">
    <location>
        <position position="1"/>
    </location>
</feature>
<dbReference type="AlphaFoldDB" id="A0A0G1T1I2"/>
<gene>
    <name evidence="2" type="ORF">UY02_C0045G0004</name>
</gene>
<feature type="transmembrane region" description="Helical" evidence="1">
    <location>
        <begin position="99"/>
        <end position="119"/>
    </location>
</feature>
<dbReference type="Gene3D" id="1.25.40.10">
    <property type="entry name" value="Tetratricopeptide repeat domain"/>
    <property type="match status" value="3"/>
</dbReference>
<reference evidence="2 3" key="1">
    <citation type="journal article" date="2015" name="Nature">
        <title>rRNA introns, odd ribosomes, and small enigmatic genomes across a large radiation of phyla.</title>
        <authorList>
            <person name="Brown C.T."/>
            <person name="Hug L.A."/>
            <person name="Thomas B.C."/>
            <person name="Sharon I."/>
            <person name="Castelle C.J."/>
            <person name="Singh A."/>
            <person name="Wilkins M.J."/>
            <person name="Williams K.H."/>
            <person name="Banfield J.F."/>
        </authorList>
    </citation>
    <scope>NUCLEOTIDE SEQUENCE [LARGE SCALE GENOMIC DNA]</scope>
</reference>
<evidence type="ECO:0000256" key="1">
    <source>
        <dbReference type="SAM" id="Phobius"/>
    </source>
</evidence>
<dbReference type="SMART" id="SM00028">
    <property type="entry name" value="TPR"/>
    <property type="match status" value="2"/>
</dbReference>
<keyword evidence="1" id="KW-1133">Transmembrane helix</keyword>
<dbReference type="PANTHER" id="PTHR37422:SF13">
    <property type="entry name" value="LIPOPOLYSACCHARIDE BIOSYNTHESIS PROTEIN PA4999-RELATED"/>
    <property type="match status" value="1"/>
</dbReference>
<dbReference type="SUPFAM" id="SSF48452">
    <property type="entry name" value="TPR-like"/>
    <property type="match status" value="1"/>
</dbReference>
<protein>
    <recommendedName>
        <fullName evidence="4">O-antigen polymerase</fullName>
    </recommendedName>
</protein>
<evidence type="ECO:0000313" key="2">
    <source>
        <dbReference type="EMBL" id="KKU75671.1"/>
    </source>
</evidence>
<dbReference type="InterPro" id="IPR011990">
    <property type="entry name" value="TPR-like_helical_dom_sf"/>
</dbReference>
<evidence type="ECO:0000313" key="3">
    <source>
        <dbReference type="Proteomes" id="UP000034682"/>
    </source>
</evidence>
<dbReference type="InterPro" id="IPR019734">
    <property type="entry name" value="TPR_rpt"/>
</dbReference>
<accession>A0A0G1T1I2</accession>
<dbReference type="Proteomes" id="UP000034682">
    <property type="component" value="Unassembled WGS sequence"/>
</dbReference>
<name>A0A0G1T1I2_9BACT</name>
<organism evidence="2 3">
    <name type="scientific">Candidatus Giovannonibacteria bacterium GW2011_GWB1_47_6b</name>
    <dbReference type="NCBI Taxonomy" id="1618655"/>
    <lineage>
        <taxon>Bacteria</taxon>
        <taxon>Candidatus Giovannoniibacteriota</taxon>
    </lineage>
</organism>
<proteinExistence type="predicted"/>
<feature type="transmembrane region" description="Helical" evidence="1">
    <location>
        <begin position="165"/>
        <end position="183"/>
    </location>
</feature>
<feature type="transmembrane region" description="Helical" evidence="1">
    <location>
        <begin position="68"/>
        <end position="87"/>
    </location>
</feature>
<dbReference type="EMBL" id="LCOK01000045">
    <property type="protein sequence ID" value="KKU75671.1"/>
    <property type="molecule type" value="Genomic_DNA"/>
</dbReference>
<evidence type="ECO:0008006" key="4">
    <source>
        <dbReference type="Google" id="ProtNLM"/>
    </source>
</evidence>
<feature type="transmembrane region" description="Helical" evidence="1">
    <location>
        <begin position="125"/>
        <end position="144"/>
    </location>
</feature>
<sequence>DPRFATWQVAIRALQERPLLGYGPENFSVGFDKHYDPALPGMDSIRTGTIEGWWDRAHNLLFDTTMQAGLGAAFVLLAFLGALLWGLQQVKKRQGQSAFLAHSIQASLISFFVADLFSFDTFSVQLPLFFLIALSLHLISNPLIHADIKPIHADQHQHKSAEISIYQRLLISVLAIAMIWFNWQTAIVPLFANAQINQAKSLTEQNRCQEAFQLMDKALQIKQDSLRAYIGLIYADMILQCREQNPALLLQFAQKGLHALNEALLTRPSYIRGWIALGGFTNVILENELATNHDSSRIAQLTQEAGAAFQQALKLGPKRQEVYVEWTKTFLVLKDYQGTKQKAQECLRINPELAACWWQLARAEISLGNSELGSAALRTAEAKGYALITEQAYLQLANAYLAAKDYENMAAVYNEVINHDYGPNNAQHYASFAAVNKILGRNEEARKGALAVLLLNPAAKEDVRAFFSTFPGCGSERSADQSKCYTMSALFRLYLKEPGAEEDLKTAFALRSSKETLLRVDLRSLVKDAAKQYVAADPTNADFHLASAIILQSFGSSREQAKAEALKAQELDPNKKDIVDLFIKNL</sequence>
<dbReference type="PANTHER" id="PTHR37422">
    <property type="entry name" value="TEICHURONIC ACID BIOSYNTHESIS PROTEIN TUAE"/>
    <property type="match status" value="1"/>
</dbReference>
<keyword evidence="1" id="KW-0812">Transmembrane</keyword>
<comment type="caution">
    <text evidence="2">The sequence shown here is derived from an EMBL/GenBank/DDBJ whole genome shotgun (WGS) entry which is preliminary data.</text>
</comment>
<dbReference type="InterPro" id="IPR051533">
    <property type="entry name" value="WaaL-like"/>
</dbReference>
<keyword evidence="1" id="KW-0472">Membrane</keyword>